<sequence>MRKILIAIIAGLLFGSHALSQPYRIQDLKQWQVKGFAKSAADQGDYNSAIYFYEYLVKKYPKKVKYYWQLAYQYQYSRDYAKAYEAFDSLSVRSGKKSVLAQYYKALNAKSLGFHDEAYQLLKKIKVKGQKKWMPADFEILLDNHQVGCQLAVDLKDSIQRKKMMNPGEEINHGGIEFNPFYISDTIFVYSSSNMDTLRYVDEESSLPKRRFYYAHKDSTGWRGGAEPELPFYNSDLYDTGDGVFSIDGNRFYFTQCNPNWKNKMVCHLYVTHRVNRQWTEPQKLPDEINVDNYSSTEPAVGTCYDPNLEVVYFVSDRPGGYGETDIWYTIYDLVQQTYQKPVNGGIYLNTSGSEATPFYDRLKHRMYFSSDGLPVFGGMDVFYAQGDLVNWDEPVNLGYPVNSNYDDLYYSENQMGDKGFITSNRPGGEYLTHETCCDDVYAWKSAMSEKVKVTGVLWGNEMKLNEIDDQKGLLELVSKVPGKLNDAKINIYIQKDSTNLIYINSVQTNAYGEFEFLTPVDMRYVMEIDDRRAMDKAISFNTLGLSSSSVVKDLNDMVLPTMDTIPVLLEGVFKDGNSTKLSNRDKARLDGGLLKLMNEYKDILVEVGSHTEGKGNAKYNQRLSGQRAKAVVKYLVSKGVDANRLKAVGYGGLYPIQPNKNADGTYNRESKAVNVRTEFRLLDSKEIQR</sequence>
<dbReference type="Proteomes" id="UP000019402">
    <property type="component" value="Unassembled WGS sequence"/>
</dbReference>
<accession>W7Y2L9</accession>
<evidence type="ECO:0000313" key="6">
    <source>
        <dbReference type="EMBL" id="GAF02217.1"/>
    </source>
</evidence>
<dbReference type="RefSeq" id="WP_027470671.1">
    <property type="nucleotide sequence ID" value="NZ_BAMD01000007.1"/>
</dbReference>
<evidence type="ECO:0000313" key="7">
    <source>
        <dbReference type="Proteomes" id="UP000019402"/>
    </source>
</evidence>
<protein>
    <submittedName>
        <fullName evidence="6">Photosystem I P700 chlorophyll a apoprotein A2</fullName>
    </submittedName>
</protein>
<evidence type="ECO:0000256" key="2">
    <source>
        <dbReference type="ARBA" id="ARBA00023136"/>
    </source>
</evidence>
<dbReference type="eggNOG" id="COG1729">
    <property type="taxonomic scope" value="Bacteria"/>
</dbReference>
<dbReference type="AlphaFoldDB" id="W7Y2L9"/>
<dbReference type="Pfam" id="PF00691">
    <property type="entry name" value="OmpA"/>
    <property type="match status" value="1"/>
</dbReference>
<dbReference type="PROSITE" id="PS51123">
    <property type="entry name" value="OMPA_2"/>
    <property type="match status" value="1"/>
</dbReference>
<name>W7Y2L9_9BACT</name>
<keyword evidence="7" id="KW-1185">Reference proteome</keyword>
<dbReference type="GO" id="GO:0009279">
    <property type="term" value="C:cell outer membrane"/>
    <property type="evidence" value="ECO:0007669"/>
    <property type="project" value="UniProtKB-SubCell"/>
</dbReference>
<evidence type="ECO:0000256" key="1">
    <source>
        <dbReference type="ARBA" id="ARBA00004442"/>
    </source>
</evidence>
<evidence type="ECO:0000256" key="3">
    <source>
        <dbReference type="ARBA" id="ARBA00023237"/>
    </source>
</evidence>
<comment type="subcellular location">
    <subcellularLocation>
        <location evidence="1">Cell outer membrane</location>
    </subcellularLocation>
</comment>
<dbReference type="InterPro" id="IPR036737">
    <property type="entry name" value="OmpA-like_sf"/>
</dbReference>
<dbReference type="InterPro" id="IPR006665">
    <property type="entry name" value="OmpA-like"/>
</dbReference>
<dbReference type="Gene3D" id="1.25.40.10">
    <property type="entry name" value="Tetratricopeptide repeat domain"/>
    <property type="match status" value="1"/>
</dbReference>
<dbReference type="eggNOG" id="COG2885">
    <property type="taxonomic scope" value="Bacteria"/>
</dbReference>
<organism evidence="6 7">
    <name type="scientific">Saccharicrinis fermentans DSM 9555 = JCM 21142</name>
    <dbReference type="NCBI Taxonomy" id="869213"/>
    <lineage>
        <taxon>Bacteria</taxon>
        <taxon>Pseudomonadati</taxon>
        <taxon>Bacteroidota</taxon>
        <taxon>Bacteroidia</taxon>
        <taxon>Marinilabiliales</taxon>
        <taxon>Marinilabiliaceae</taxon>
        <taxon>Saccharicrinis</taxon>
    </lineage>
</organism>
<reference evidence="6 7" key="1">
    <citation type="journal article" date="2014" name="Genome Announc.">
        <title>Draft Genome Sequence of Cytophaga fermentans JCM 21142T, a Facultative Anaerobe Isolated from Marine Mud.</title>
        <authorList>
            <person name="Starns D."/>
            <person name="Oshima K."/>
            <person name="Suda W."/>
            <person name="Iino T."/>
            <person name="Yuki M."/>
            <person name="Inoue J."/>
            <person name="Kitamura K."/>
            <person name="Iida T."/>
            <person name="Darby A."/>
            <person name="Hattori M."/>
            <person name="Ohkuma M."/>
        </authorList>
    </citation>
    <scope>NUCLEOTIDE SEQUENCE [LARGE SCALE GENOMIC DNA]</scope>
    <source>
        <strain evidence="6 7">JCM 21142</strain>
    </source>
</reference>
<evidence type="ECO:0000259" key="5">
    <source>
        <dbReference type="PROSITE" id="PS51123"/>
    </source>
</evidence>
<gene>
    <name evidence="6" type="ORF">JCM21142_3846</name>
</gene>
<keyword evidence="3" id="KW-0998">Cell outer membrane</keyword>
<dbReference type="InterPro" id="IPR011990">
    <property type="entry name" value="TPR-like_helical_dom_sf"/>
</dbReference>
<dbReference type="PRINTS" id="PR01021">
    <property type="entry name" value="OMPADOMAIN"/>
</dbReference>
<feature type="domain" description="OmpA-like" evidence="5">
    <location>
        <begin position="562"/>
        <end position="686"/>
    </location>
</feature>
<dbReference type="CDD" id="cd07185">
    <property type="entry name" value="OmpA_C-like"/>
    <property type="match status" value="1"/>
</dbReference>
<comment type="caution">
    <text evidence="6">The sequence shown here is derived from an EMBL/GenBank/DDBJ whole genome shotgun (WGS) entry which is preliminary data.</text>
</comment>
<dbReference type="SUPFAM" id="SSF103088">
    <property type="entry name" value="OmpA-like"/>
    <property type="match status" value="1"/>
</dbReference>
<dbReference type="EMBL" id="BAMD01000007">
    <property type="protein sequence ID" value="GAF02217.1"/>
    <property type="molecule type" value="Genomic_DNA"/>
</dbReference>
<dbReference type="Gene3D" id="3.30.1330.60">
    <property type="entry name" value="OmpA-like domain"/>
    <property type="match status" value="1"/>
</dbReference>
<dbReference type="PANTHER" id="PTHR30329">
    <property type="entry name" value="STATOR ELEMENT OF FLAGELLAR MOTOR COMPLEX"/>
    <property type="match status" value="1"/>
</dbReference>
<evidence type="ECO:0000256" key="4">
    <source>
        <dbReference type="PROSITE-ProRule" id="PRU00473"/>
    </source>
</evidence>
<keyword evidence="2 4" id="KW-0472">Membrane</keyword>
<dbReference type="SUPFAM" id="SSF48452">
    <property type="entry name" value="TPR-like"/>
    <property type="match status" value="1"/>
</dbReference>
<dbReference type="PANTHER" id="PTHR30329:SF21">
    <property type="entry name" value="LIPOPROTEIN YIAD-RELATED"/>
    <property type="match status" value="1"/>
</dbReference>
<dbReference type="InterPro" id="IPR006664">
    <property type="entry name" value="OMP_bac"/>
</dbReference>
<proteinExistence type="predicted"/>
<dbReference type="STRING" id="869213.GCA_000517085_00680"/>
<dbReference type="OrthoDB" id="9809364at2"/>
<dbReference type="InterPro" id="IPR050330">
    <property type="entry name" value="Bact_OuterMem_StrucFunc"/>
</dbReference>